<feature type="region of interest" description="Disordered" evidence="1">
    <location>
        <begin position="264"/>
        <end position="284"/>
    </location>
</feature>
<proteinExistence type="predicted"/>
<feature type="compositionally biased region" description="Basic residues" evidence="1">
    <location>
        <begin position="273"/>
        <end position="283"/>
    </location>
</feature>
<dbReference type="GO" id="GO:0003677">
    <property type="term" value="F:DNA binding"/>
    <property type="evidence" value="ECO:0007669"/>
    <property type="project" value="TreeGrafter"/>
</dbReference>
<feature type="compositionally biased region" description="Basic residues" evidence="1">
    <location>
        <begin position="599"/>
        <end position="619"/>
    </location>
</feature>
<feature type="compositionally biased region" description="Basic and acidic residues" evidence="1">
    <location>
        <begin position="620"/>
        <end position="629"/>
    </location>
</feature>
<comment type="caution">
    <text evidence="2">The sequence shown here is derived from an EMBL/GenBank/DDBJ whole genome shotgun (WGS) entry which is preliminary data.</text>
</comment>
<dbReference type="OrthoDB" id="514214at2759"/>
<feature type="region of interest" description="Disordered" evidence="1">
    <location>
        <begin position="583"/>
        <end position="701"/>
    </location>
</feature>
<evidence type="ECO:0000256" key="1">
    <source>
        <dbReference type="SAM" id="MobiDB-lite"/>
    </source>
</evidence>
<evidence type="ECO:0000313" key="2">
    <source>
        <dbReference type="EMBL" id="CAD7696780.1"/>
    </source>
</evidence>
<feature type="region of interest" description="Disordered" evidence="1">
    <location>
        <begin position="129"/>
        <end position="163"/>
    </location>
</feature>
<feature type="region of interest" description="Disordered" evidence="1">
    <location>
        <begin position="730"/>
        <end position="782"/>
    </location>
</feature>
<dbReference type="GO" id="GO:0000076">
    <property type="term" value="P:DNA replication checkpoint signaling"/>
    <property type="evidence" value="ECO:0007669"/>
    <property type="project" value="TreeGrafter"/>
</dbReference>
<feature type="compositionally biased region" description="Basic and acidic residues" evidence="1">
    <location>
        <begin position="546"/>
        <end position="557"/>
    </location>
</feature>
<protein>
    <submittedName>
        <fullName evidence="2">Uncharacterized protein</fullName>
    </submittedName>
</protein>
<feature type="compositionally biased region" description="Polar residues" evidence="1">
    <location>
        <begin position="431"/>
        <end position="443"/>
    </location>
</feature>
<sequence>MLPTPLSHLLCCVHPLLEVGNVHSQHCMEVFGIQLFSSKLLIRLVVSTDYSTNSPFLNHCLVSFLKRLAHPEQLGLEPMLYQLSVLQVFHRIILDREIRGRHRFEEMVKLCTEVVGNMFQRMAPAAESVAGTDSGADGAGPSQTIHVDDQGSQHSARNQPSQEAVSLTEFNGGELEMQKKIQNAVSSMLFLEILFWKGTAAVNDIKEEYHWKAVRMRRSDFGTGNPGTDRARNSVANNNARSGFANQALRDASESEPELDCTAAVGASAPGKGRVHKSRKPRKGNLSEYQMLRLEELFEQNSGRKDCYDRITAALDGELSRGKVVYNLKKKLGLKRGMLTPLQESKLSAMYEELKGQQGVTSKISEQLPGGFSVNQVRSMLKKRGLLIMPAKRARKEVDESSPEASQSGAASSSSEPEDVCDRGGVRVTCRPSTSGGSPSFLGSQGGDDDSAVSKALPGSSGDGTSLAEGGEGGPAALGVKENLRQHPGHRVKKRRLTKKPRSAVPSERDRGEGLGTASGGRLESPHADIVLKPATGLNRAVSESSDSKSGWDEAVARKQPPASRVKIFKRRLVSLGMARALAEDEIEESDGEADVGRKKTKPRKHPPGSRMKIFKRRFGSGEKVRASAEGEVEESDGEVDLGEAPPSKRRKGVLLSDSDGESGGTLRIGAAGCQSEVTLDDESDSDIPTNVGAARGADDARAGCVASREAVEARKGDVLEALDSRDLNVGLSEGGREAARGLQRQGEEGSVGLGTPTGIDGVEPAQAGEPPPKACSPTQSG</sequence>
<dbReference type="GO" id="GO:0043111">
    <property type="term" value="P:replication fork arrest"/>
    <property type="evidence" value="ECO:0007669"/>
    <property type="project" value="TreeGrafter"/>
</dbReference>
<keyword evidence="3" id="KW-1185">Reference proteome</keyword>
<organism evidence="2 3">
    <name type="scientific">Ostreobium quekettii</name>
    <dbReference type="NCBI Taxonomy" id="121088"/>
    <lineage>
        <taxon>Eukaryota</taxon>
        <taxon>Viridiplantae</taxon>
        <taxon>Chlorophyta</taxon>
        <taxon>core chlorophytes</taxon>
        <taxon>Ulvophyceae</taxon>
        <taxon>TCBD clade</taxon>
        <taxon>Bryopsidales</taxon>
        <taxon>Ostreobineae</taxon>
        <taxon>Ostreobiaceae</taxon>
        <taxon>Ostreobium</taxon>
    </lineage>
</organism>
<dbReference type="Proteomes" id="UP000708148">
    <property type="component" value="Unassembled WGS sequence"/>
</dbReference>
<feature type="compositionally biased region" description="Acidic residues" evidence="1">
    <location>
        <begin position="584"/>
        <end position="594"/>
    </location>
</feature>
<feature type="compositionally biased region" description="Acidic residues" evidence="1">
    <location>
        <begin position="631"/>
        <end position="642"/>
    </location>
</feature>
<name>A0A8S1IPS0_9CHLO</name>
<feature type="compositionally biased region" description="Low complexity" evidence="1">
    <location>
        <begin position="403"/>
        <end position="415"/>
    </location>
</feature>
<feature type="region of interest" description="Disordered" evidence="1">
    <location>
        <begin position="392"/>
        <end position="563"/>
    </location>
</feature>
<dbReference type="GO" id="GO:0006281">
    <property type="term" value="P:DNA repair"/>
    <property type="evidence" value="ECO:0007669"/>
    <property type="project" value="TreeGrafter"/>
</dbReference>
<dbReference type="AlphaFoldDB" id="A0A8S1IPS0"/>
<dbReference type="PANTHER" id="PTHR22940:SF4">
    <property type="entry name" value="PROTEIN TIMELESS HOMOLOG"/>
    <property type="match status" value="1"/>
</dbReference>
<dbReference type="GO" id="GO:0031298">
    <property type="term" value="C:replication fork protection complex"/>
    <property type="evidence" value="ECO:0007669"/>
    <property type="project" value="TreeGrafter"/>
</dbReference>
<gene>
    <name evidence="2" type="ORF">OSTQU699_LOCUS2141</name>
</gene>
<dbReference type="InterPro" id="IPR044998">
    <property type="entry name" value="Timeless"/>
</dbReference>
<feature type="compositionally biased region" description="Basic residues" evidence="1">
    <location>
        <begin position="487"/>
        <end position="502"/>
    </location>
</feature>
<feature type="compositionally biased region" description="Polar residues" evidence="1">
    <location>
        <begin position="152"/>
        <end position="163"/>
    </location>
</feature>
<dbReference type="EMBL" id="CAJHUC010000543">
    <property type="protein sequence ID" value="CAD7696780.1"/>
    <property type="molecule type" value="Genomic_DNA"/>
</dbReference>
<dbReference type="PANTHER" id="PTHR22940">
    <property type="entry name" value="TIMEOUT/TIMELESS-2"/>
    <property type="match status" value="1"/>
</dbReference>
<evidence type="ECO:0000313" key="3">
    <source>
        <dbReference type="Proteomes" id="UP000708148"/>
    </source>
</evidence>
<reference evidence="2" key="1">
    <citation type="submission" date="2020-12" db="EMBL/GenBank/DDBJ databases">
        <authorList>
            <person name="Iha C."/>
        </authorList>
    </citation>
    <scope>NUCLEOTIDE SEQUENCE</scope>
</reference>
<accession>A0A8S1IPS0</accession>